<dbReference type="GO" id="GO:0005886">
    <property type="term" value="C:plasma membrane"/>
    <property type="evidence" value="ECO:0007669"/>
    <property type="project" value="InterPro"/>
</dbReference>
<protein>
    <submittedName>
        <fullName evidence="2">Fusaric acid resistance protein</fullName>
    </submittedName>
</protein>
<feature type="transmembrane region" description="Helical" evidence="1">
    <location>
        <begin position="493"/>
        <end position="512"/>
    </location>
</feature>
<feature type="transmembrane region" description="Helical" evidence="1">
    <location>
        <begin position="148"/>
        <end position="174"/>
    </location>
</feature>
<reference evidence="2" key="1">
    <citation type="submission" date="2016-01" db="EMBL/GenBank/DDBJ databases">
        <authorList>
            <person name="Peeters C."/>
        </authorList>
    </citation>
    <scope>NUCLEOTIDE SEQUENCE [LARGE SCALE GENOMIC DNA]</scope>
    <source>
        <strain evidence="2">LMG 29323</strain>
    </source>
</reference>
<evidence type="ECO:0000313" key="2">
    <source>
        <dbReference type="EMBL" id="SAK83256.1"/>
    </source>
</evidence>
<dbReference type="GO" id="GO:0022857">
    <property type="term" value="F:transmembrane transporter activity"/>
    <property type="evidence" value="ECO:0007669"/>
    <property type="project" value="InterPro"/>
</dbReference>
<dbReference type="InterPro" id="IPR006726">
    <property type="entry name" value="PHBA_efflux_AaeB/fusaric-R"/>
</dbReference>
<proteinExistence type="predicted"/>
<evidence type="ECO:0000313" key="3">
    <source>
        <dbReference type="Proteomes" id="UP000054911"/>
    </source>
</evidence>
<evidence type="ECO:0000256" key="1">
    <source>
        <dbReference type="SAM" id="Phobius"/>
    </source>
</evidence>
<feature type="transmembrane region" description="Helical" evidence="1">
    <location>
        <begin position="389"/>
        <end position="409"/>
    </location>
</feature>
<name>A0A158CN25_9BURK</name>
<feature type="transmembrane region" description="Helical" evidence="1">
    <location>
        <begin position="100"/>
        <end position="117"/>
    </location>
</feature>
<comment type="caution">
    <text evidence="2">The sequence shown here is derived from an EMBL/GenBank/DDBJ whole genome shotgun (WGS) entry which is preliminary data.</text>
</comment>
<keyword evidence="1" id="KW-0472">Membrane</keyword>
<feature type="transmembrane region" description="Helical" evidence="1">
    <location>
        <begin position="74"/>
        <end position="94"/>
    </location>
</feature>
<organism evidence="2 3">
    <name type="scientific">Caballeronia pedi</name>
    <dbReference type="NCBI Taxonomy" id="1777141"/>
    <lineage>
        <taxon>Bacteria</taxon>
        <taxon>Pseudomonadati</taxon>
        <taxon>Pseudomonadota</taxon>
        <taxon>Betaproteobacteria</taxon>
        <taxon>Burkholderiales</taxon>
        <taxon>Burkholderiaceae</taxon>
        <taxon>Caballeronia</taxon>
    </lineage>
</organism>
<dbReference type="EMBL" id="FCOE02000023">
    <property type="protein sequence ID" value="SAK83256.1"/>
    <property type="molecule type" value="Genomic_DNA"/>
</dbReference>
<feature type="transmembrane region" description="Helical" evidence="1">
    <location>
        <begin position="25"/>
        <end position="46"/>
    </location>
</feature>
<sequence>MDASYSRSSGLRVHLAHWAATDGLVWLHLAKTLSAAFLAMGIAMKLEIPTPRTAMATVFVLMQPQSGMVLSKSVYRMLGTIIGTIVAVLLGALFPQQPPLYIGAMTLWVSLCTAAALRYRNFRWYAFVLAGYTAALIGIPSVSDPNGLFIAALNRSVAVLLGIVCCGVISAIVLPQWSSTRLKHIRRERFVSFSNFAAQALRGEIDRDRFRLKYGEFIDSVVGFEATRAFASFEDPEVRSRSRRLARLNNAFMELCTRLHALHRFVSMVETCRRCHATDLVASYCADLANLLIVKCDAGLVDDAFLSRRAALVARFRVQLVERVEADRKALERTANQQQLLDFDTAVQLLSGYVAACSNYAETFVSLVFQKHVFEETELKRVFVTNRNVIVVTFLMTCAVLGTIGALWLSSDWPSGGYSIIGAAAVCALGSNSPTPIRFSLQMASGAATATLAGYLVLCYVYPAIEGFPLLCFVLTPLLGLGAFLATRPKFTGFGLSFCIFFCVLGGPDRVIRYAPEPLLNDGIALTLAMLACAVAYAFVYPAEKPWRIAALIRDLRHQIDVACAAPLEDLKQIFQSGTHDITAQIRALLPQSNAQYFEALAWILAVLEVGHASIELRAESRDAQAIRIVRADWHASTEATMRTLMMLFDMPSKPHRNEAIRAIDKQAEHAMRIIETMGGSTHDIPHMRRMLARLHFMRSVLLDRDAPFAT</sequence>
<dbReference type="OrthoDB" id="6538131at2"/>
<dbReference type="Proteomes" id="UP000054911">
    <property type="component" value="Unassembled WGS sequence"/>
</dbReference>
<accession>A0A158CN25</accession>
<dbReference type="Pfam" id="PF04632">
    <property type="entry name" value="FUSC"/>
    <property type="match status" value="1"/>
</dbReference>
<feature type="transmembrane region" description="Helical" evidence="1">
    <location>
        <begin position="468"/>
        <end position="486"/>
    </location>
</feature>
<feature type="transmembrane region" description="Helical" evidence="1">
    <location>
        <begin position="524"/>
        <end position="543"/>
    </location>
</feature>
<dbReference type="STRING" id="1777141.AWB80_05458"/>
<feature type="transmembrane region" description="Helical" evidence="1">
    <location>
        <begin position="124"/>
        <end position="142"/>
    </location>
</feature>
<keyword evidence="1" id="KW-1133">Transmembrane helix</keyword>
<keyword evidence="1" id="KW-0812">Transmembrane</keyword>
<dbReference type="AlphaFoldDB" id="A0A158CN25"/>
<keyword evidence="3" id="KW-1185">Reference proteome</keyword>
<dbReference type="RefSeq" id="WP_061177814.1">
    <property type="nucleotide sequence ID" value="NZ_FCOE02000023.1"/>
</dbReference>
<gene>
    <name evidence="2" type="ORF">AWB80_05458</name>
</gene>